<dbReference type="EMBL" id="DUTF01000360">
    <property type="protein sequence ID" value="HHY28402.1"/>
    <property type="molecule type" value="Genomic_DNA"/>
</dbReference>
<proteinExistence type="predicted"/>
<reference evidence="2 3" key="1">
    <citation type="journal article" date="2020" name="Biotechnol. Biofuels">
        <title>New insights from the biogas microbiome by comprehensive genome-resolved metagenomics of nearly 1600 species originating from multiple anaerobic digesters.</title>
        <authorList>
            <person name="Campanaro S."/>
            <person name="Treu L."/>
            <person name="Rodriguez-R L.M."/>
            <person name="Kovalovszki A."/>
            <person name="Ziels R.M."/>
            <person name="Maus I."/>
            <person name="Zhu X."/>
            <person name="Kougias P.G."/>
            <person name="Basile A."/>
            <person name="Luo G."/>
            <person name="Schluter A."/>
            <person name="Konstantinidis K.T."/>
            <person name="Angelidaki I."/>
        </authorList>
    </citation>
    <scope>NUCLEOTIDE SEQUENCE [LARGE SCALE GENOMIC DNA]</scope>
    <source>
        <strain evidence="2">AS05jafATM_4</strain>
    </source>
</reference>
<feature type="transmembrane region" description="Helical" evidence="1">
    <location>
        <begin position="7"/>
        <end position="26"/>
    </location>
</feature>
<feature type="transmembrane region" description="Helical" evidence="1">
    <location>
        <begin position="87"/>
        <end position="106"/>
    </location>
</feature>
<keyword evidence="1" id="KW-0812">Transmembrane</keyword>
<comment type="caution">
    <text evidence="2">The sequence shown here is derived from an EMBL/GenBank/DDBJ whole genome shotgun (WGS) entry which is preliminary data.</text>
</comment>
<feature type="transmembrane region" description="Helical" evidence="1">
    <location>
        <begin position="146"/>
        <end position="165"/>
    </location>
</feature>
<organism evidence="2 3">
    <name type="scientific">Desulfitobacterium dehalogenans</name>
    <dbReference type="NCBI Taxonomy" id="36854"/>
    <lineage>
        <taxon>Bacteria</taxon>
        <taxon>Bacillati</taxon>
        <taxon>Bacillota</taxon>
        <taxon>Clostridia</taxon>
        <taxon>Eubacteriales</taxon>
        <taxon>Desulfitobacteriaceae</taxon>
        <taxon>Desulfitobacterium</taxon>
    </lineage>
</organism>
<feature type="transmembrane region" description="Helical" evidence="1">
    <location>
        <begin position="32"/>
        <end position="48"/>
    </location>
</feature>
<accession>A0A7C6Z6T2</accession>
<feature type="transmembrane region" description="Helical" evidence="1">
    <location>
        <begin position="118"/>
        <end position="139"/>
    </location>
</feature>
<keyword evidence="1" id="KW-0472">Membrane</keyword>
<evidence type="ECO:0000313" key="3">
    <source>
        <dbReference type="Proteomes" id="UP000553059"/>
    </source>
</evidence>
<dbReference type="AlphaFoldDB" id="A0A7C6Z6T2"/>
<dbReference type="Proteomes" id="UP000553059">
    <property type="component" value="Unassembled WGS sequence"/>
</dbReference>
<name>A0A7C6Z6T2_9FIRM</name>
<evidence type="ECO:0000313" key="2">
    <source>
        <dbReference type="EMBL" id="HHY28402.1"/>
    </source>
</evidence>
<protein>
    <submittedName>
        <fullName evidence="2">Uncharacterized protein</fullName>
    </submittedName>
</protein>
<sequence>MDLKSNLKSFGILALLLQIIIVMLIIKTSVTSLALGFSFLILAVLLSTNENFYDRFFSFLNPGLYRKYSEKDSVHYRKGRKASIMNFYMLAAVGAINGYRILMLDIEPKLLLGLNQSMSFAIIALIFLFIIAYFSILLFKSSDENLLWNIVMGISFVAILFVFYLN</sequence>
<keyword evidence="1" id="KW-1133">Transmembrane helix</keyword>
<evidence type="ECO:0000256" key="1">
    <source>
        <dbReference type="SAM" id="Phobius"/>
    </source>
</evidence>
<gene>
    <name evidence="2" type="ORF">GX523_17005</name>
</gene>